<proteinExistence type="predicted"/>
<sequence length="90" mass="10107">MKEITKQDIQTFTEDFCSQNFANYYCSVSISLPPEIRTCIVVVSGVRSGDILGTPKRLPKDLEETILDALYEKFQSTGILFEIPSSNDNP</sequence>
<dbReference type="Proteomes" id="UP000228952">
    <property type="component" value="Unassembled WGS sequence"/>
</dbReference>
<evidence type="ECO:0000313" key="1">
    <source>
        <dbReference type="EMBL" id="PJA13057.1"/>
    </source>
</evidence>
<comment type="caution">
    <text evidence="1">The sequence shown here is derived from an EMBL/GenBank/DDBJ whole genome shotgun (WGS) entry which is preliminary data.</text>
</comment>
<dbReference type="EMBL" id="PFQB01000098">
    <property type="protein sequence ID" value="PJA13057.1"/>
    <property type="molecule type" value="Genomic_DNA"/>
</dbReference>
<dbReference type="AlphaFoldDB" id="A0A2M7W1F3"/>
<protein>
    <submittedName>
        <fullName evidence="1">Uncharacterized protein</fullName>
    </submittedName>
</protein>
<gene>
    <name evidence="1" type="ORF">COX64_03870</name>
</gene>
<organism evidence="1 2">
    <name type="scientific">Candidatus Dojkabacteria bacterium CG_4_10_14_0_2_um_filter_Dojkabacteria_WS6_41_15</name>
    <dbReference type="NCBI Taxonomy" id="2014249"/>
    <lineage>
        <taxon>Bacteria</taxon>
        <taxon>Candidatus Dojkabacteria</taxon>
    </lineage>
</organism>
<accession>A0A2M7W1F3</accession>
<name>A0A2M7W1F3_9BACT</name>
<evidence type="ECO:0000313" key="2">
    <source>
        <dbReference type="Proteomes" id="UP000228952"/>
    </source>
</evidence>
<reference evidence="2" key="1">
    <citation type="submission" date="2017-09" db="EMBL/GenBank/DDBJ databases">
        <title>Depth-based differentiation of microbial function through sediment-hosted aquifers and enrichment of novel symbionts in the deep terrestrial subsurface.</title>
        <authorList>
            <person name="Probst A.J."/>
            <person name="Ladd B."/>
            <person name="Jarett J.K."/>
            <person name="Geller-Mcgrath D.E."/>
            <person name="Sieber C.M.K."/>
            <person name="Emerson J.B."/>
            <person name="Anantharaman K."/>
            <person name="Thomas B.C."/>
            <person name="Malmstrom R."/>
            <person name="Stieglmeier M."/>
            <person name="Klingl A."/>
            <person name="Woyke T."/>
            <person name="Ryan C.M."/>
            <person name="Banfield J.F."/>
        </authorList>
    </citation>
    <scope>NUCLEOTIDE SEQUENCE [LARGE SCALE GENOMIC DNA]</scope>
</reference>